<feature type="transmembrane region" description="Helical" evidence="5">
    <location>
        <begin position="103"/>
        <end position="125"/>
    </location>
</feature>
<dbReference type="SUPFAM" id="SSF161084">
    <property type="entry name" value="MAPEG domain-like"/>
    <property type="match status" value="1"/>
</dbReference>
<dbReference type="Proteomes" id="UP000199657">
    <property type="component" value="Unassembled WGS sequence"/>
</dbReference>
<proteinExistence type="predicted"/>
<evidence type="ECO:0000256" key="1">
    <source>
        <dbReference type="ARBA" id="ARBA00004370"/>
    </source>
</evidence>
<evidence type="ECO:0000313" key="7">
    <source>
        <dbReference type="Proteomes" id="UP000199657"/>
    </source>
</evidence>
<dbReference type="InterPro" id="IPR001129">
    <property type="entry name" value="Membr-assoc_MAPEG"/>
</dbReference>
<dbReference type="STRING" id="406100.SAMN04488052_10498"/>
<evidence type="ECO:0000256" key="4">
    <source>
        <dbReference type="ARBA" id="ARBA00023136"/>
    </source>
</evidence>
<comment type="subcellular location">
    <subcellularLocation>
        <location evidence="1">Membrane</location>
    </subcellularLocation>
</comment>
<accession>A0A1H8TE93</accession>
<evidence type="ECO:0008006" key="8">
    <source>
        <dbReference type="Google" id="ProtNLM"/>
    </source>
</evidence>
<keyword evidence="7" id="KW-1185">Reference proteome</keyword>
<dbReference type="EMBL" id="FOEG01000004">
    <property type="protein sequence ID" value="SEO89145.1"/>
    <property type="molecule type" value="Genomic_DNA"/>
</dbReference>
<name>A0A1H8TE93_9GAMM</name>
<dbReference type="Pfam" id="PF01124">
    <property type="entry name" value="MAPEG"/>
    <property type="match status" value="1"/>
</dbReference>
<keyword evidence="4 5" id="KW-0472">Membrane</keyword>
<feature type="transmembrane region" description="Helical" evidence="5">
    <location>
        <begin position="50"/>
        <end position="67"/>
    </location>
</feature>
<keyword evidence="3 5" id="KW-1133">Transmembrane helix</keyword>
<dbReference type="RefSeq" id="WP_091643244.1">
    <property type="nucleotide sequence ID" value="NZ_FOEG01000004.1"/>
</dbReference>
<organism evidence="6 7">
    <name type="scientific">Aquisalimonas asiatica</name>
    <dbReference type="NCBI Taxonomy" id="406100"/>
    <lineage>
        <taxon>Bacteria</taxon>
        <taxon>Pseudomonadati</taxon>
        <taxon>Pseudomonadota</taxon>
        <taxon>Gammaproteobacteria</taxon>
        <taxon>Chromatiales</taxon>
        <taxon>Ectothiorhodospiraceae</taxon>
        <taxon>Aquisalimonas</taxon>
    </lineage>
</organism>
<dbReference type="InterPro" id="IPR023352">
    <property type="entry name" value="MAPEG-like_dom_sf"/>
</dbReference>
<keyword evidence="2 5" id="KW-0812">Transmembrane</keyword>
<gene>
    <name evidence="6" type="ORF">SAMN04488052_10498</name>
</gene>
<evidence type="ECO:0000313" key="6">
    <source>
        <dbReference type="EMBL" id="SEO89145.1"/>
    </source>
</evidence>
<evidence type="ECO:0000256" key="3">
    <source>
        <dbReference type="ARBA" id="ARBA00022989"/>
    </source>
</evidence>
<dbReference type="GO" id="GO:0016020">
    <property type="term" value="C:membrane"/>
    <property type="evidence" value="ECO:0007669"/>
    <property type="project" value="UniProtKB-SubCell"/>
</dbReference>
<evidence type="ECO:0000256" key="5">
    <source>
        <dbReference type="SAM" id="Phobius"/>
    </source>
</evidence>
<reference evidence="6 7" key="1">
    <citation type="submission" date="2016-10" db="EMBL/GenBank/DDBJ databases">
        <authorList>
            <person name="de Groot N.N."/>
        </authorList>
    </citation>
    <scope>NUCLEOTIDE SEQUENCE [LARGE SCALE GENOMIC DNA]</scope>
    <source>
        <strain evidence="6 7">CGMCC 1.6291</strain>
    </source>
</reference>
<protein>
    <recommendedName>
        <fullName evidence="8">Glutathione S-transferase</fullName>
    </recommendedName>
</protein>
<dbReference type="PANTHER" id="PTHR35814:SF1">
    <property type="entry name" value="GLUTATHIONE S-TRANSFERASE-RELATED"/>
    <property type="match status" value="1"/>
</dbReference>
<dbReference type="AlphaFoldDB" id="A0A1H8TE93"/>
<evidence type="ECO:0000256" key="2">
    <source>
        <dbReference type="ARBA" id="ARBA00022692"/>
    </source>
</evidence>
<dbReference type="Gene3D" id="1.20.120.550">
    <property type="entry name" value="Membrane associated eicosanoid/glutathione metabolism-like domain"/>
    <property type="match status" value="1"/>
</dbReference>
<feature type="transmembrane region" description="Helical" evidence="5">
    <location>
        <begin position="6"/>
        <end position="22"/>
    </location>
</feature>
<sequence>MVWPIYAALLGIVFVLLSVRTLRLRKRLRIAVGDGGNALMLRAMRVHGNFAEYVPLALLLIAGAEVLSAPAVLVHGLGIALLVGRVVHAFGVSHEAEVFAYRVGGMALTFSCYVVAAAAIVWLTVTGVA</sequence>
<dbReference type="PANTHER" id="PTHR35814">
    <property type="match status" value="1"/>
</dbReference>
<dbReference type="OrthoDB" id="8537976at2"/>